<dbReference type="InterPro" id="IPR011051">
    <property type="entry name" value="RmlC_Cupin_sf"/>
</dbReference>
<comment type="similarity">
    <text evidence="1">Belongs to the dTDP-4-dehydrorhamnose 3,5-epimerase family.</text>
</comment>
<sequence length="219" mass="23678">MKKPTSLPGTPIPRTFSTPTATVRELAVAGAYVFTPRVHRDRRGVFVSPLQEEAFTAAVGRRPAVVQTNHTRSARGVLRGVHFTTAPPGQAKFVHCAHGRARDVVVDLRVGSPTFGRWDTVELDTESFRSVYLPEGVGHAFLALEDDTVMSYLVSTPYRAELEQALHPLDPVLGLPWPSGADFTLSDRDAAAPTLAEARTAGLLPRYEDCLGLVAAAHA</sequence>
<dbReference type="Gene3D" id="2.60.120.10">
    <property type="entry name" value="Jelly Rolls"/>
    <property type="match status" value="1"/>
</dbReference>
<dbReference type="EMBL" id="BAAAXF010000014">
    <property type="protein sequence ID" value="GAA3494164.1"/>
    <property type="molecule type" value="Genomic_DNA"/>
</dbReference>
<dbReference type="PANTHER" id="PTHR21047">
    <property type="entry name" value="DTDP-6-DEOXY-D-GLUCOSE-3,5 EPIMERASE"/>
    <property type="match status" value="1"/>
</dbReference>
<dbReference type="Proteomes" id="UP001501455">
    <property type="component" value="Unassembled WGS sequence"/>
</dbReference>
<evidence type="ECO:0000313" key="4">
    <source>
        <dbReference type="Proteomes" id="UP001501455"/>
    </source>
</evidence>
<comment type="caution">
    <text evidence="3">The sequence shown here is derived from an EMBL/GenBank/DDBJ whole genome shotgun (WGS) entry which is preliminary data.</text>
</comment>
<evidence type="ECO:0000256" key="2">
    <source>
        <dbReference type="ARBA" id="ARBA00023235"/>
    </source>
</evidence>
<keyword evidence="2" id="KW-0413">Isomerase</keyword>
<protein>
    <submittedName>
        <fullName evidence="3">dTDP-4-dehydrorhamnose 3,5-epimerase</fullName>
    </submittedName>
</protein>
<proteinExistence type="inferred from homology"/>
<reference evidence="4" key="1">
    <citation type="journal article" date="2019" name="Int. J. Syst. Evol. Microbiol.">
        <title>The Global Catalogue of Microorganisms (GCM) 10K type strain sequencing project: providing services to taxonomists for standard genome sequencing and annotation.</title>
        <authorList>
            <consortium name="The Broad Institute Genomics Platform"/>
            <consortium name="The Broad Institute Genome Sequencing Center for Infectious Disease"/>
            <person name="Wu L."/>
            <person name="Ma J."/>
        </authorList>
    </citation>
    <scope>NUCLEOTIDE SEQUENCE [LARGE SCALE GENOMIC DNA]</scope>
    <source>
        <strain evidence="4">JCM 4816</strain>
    </source>
</reference>
<dbReference type="PANTHER" id="PTHR21047:SF2">
    <property type="entry name" value="THYMIDINE DIPHOSPHO-4-KETO-RHAMNOSE 3,5-EPIMERASE"/>
    <property type="match status" value="1"/>
</dbReference>
<organism evidence="3 4">
    <name type="scientific">Streptomyces prasinosporus</name>
    <dbReference type="NCBI Taxonomy" id="68256"/>
    <lineage>
        <taxon>Bacteria</taxon>
        <taxon>Bacillati</taxon>
        <taxon>Actinomycetota</taxon>
        <taxon>Actinomycetes</taxon>
        <taxon>Kitasatosporales</taxon>
        <taxon>Streptomycetaceae</taxon>
        <taxon>Streptomyces</taxon>
        <taxon>Streptomyces albogriseolus group</taxon>
    </lineage>
</organism>
<evidence type="ECO:0000313" key="3">
    <source>
        <dbReference type="EMBL" id="GAA3494164.1"/>
    </source>
</evidence>
<dbReference type="Pfam" id="PF00908">
    <property type="entry name" value="dTDP_sugar_isom"/>
    <property type="match status" value="1"/>
</dbReference>
<keyword evidence="4" id="KW-1185">Reference proteome</keyword>
<evidence type="ECO:0000256" key="1">
    <source>
        <dbReference type="ARBA" id="ARBA00010154"/>
    </source>
</evidence>
<dbReference type="InterPro" id="IPR014710">
    <property type="entry name" value="RmlC-like_jellyroll"/>
</dbReference>
<gene>
    <name evidence="3" type="ORF">GCM10019016_012630</name>
</gene>
<dbReference type="InterPro" id="IPR000888">
    <property type="entry name" value="RmlC-like"/>
</dbReference>
<dbReference type="SUPFAM" id="SSF51182">
    <property type="entry name" value="RmlC-like cupins"/>
    <property type="match status" value="1"/>
</dbReference>
<name>A0ABP6THV8_9ACTN</name>
<dbReference type="CDD" id="cd00438">
    <property type="entry name" value="cupin_RmlC"/>
    <property type="match status" value="1"/>
</dbReference>
<accession>A0ABP6THV8</accession>
<dbReference type="RefSeq" id="WP_093769469.1">
    <property type="nucleotide sequence ID" value="NZ_BAAAXF010000014.1"/>
</dbReference>